<evidence type="ECO:0000313" key="9">
    <source>
        <dbReference type="Proteomes" id="UP000192906"/>
    </source>
</evidence>
<dbReference type="PANTHER" id="PTHR32071:SF57">
    <property type="entry name" value="C4-DICARBOXYLATE TRANSPORT TRANSCRIPTIONAL REGULATORY PROTEIN DCTD"/>
    <property type="match status" value="1"/>
</dbReference>
<dbReference type="CDD" id="cd00009">
    <property type="entry name" value="AAA"/>
    <property type="match status" value="1"/>
</dbReference>
<dbReference type="SUPFAM" id="SSF46689">
    <property type="entry name" value="Homeodomain-like"/>
    <property type="match status" value="1"/>
</dbReference>
<dbReference type="InterPro" id="IPR003018">
    <property type="entry name" value="GAF"/>
</dbReference>
<dbReference type="SUPFAM" id="SSF55781">
    <property type="entry name" value="GAF domain-like"/>
    <property type="match status" value="1"/>
</dbReference>
<dbReference type="Pfam" id="PF00158">
    <property type="entry name" value="Sigma54_activat"/>
    <property type="match status" value="1"/>
</dbReference>
<dbReference type="InterPro" id="IPR003593">
    <property type="entry name" value="AAA+_ATPase"/>
</dbReference>
<dbReference type="CDD" id="cd00130">
    <property type="entry name" value="PAS"/>
    <property type="match status" value="1"/>
</dbReference>
<dbReference type="SMART" id="SM00382">
    <property type="entry name" value="AAA"/>
    <property type="match status" value="1"/>
</dbReference>
<evidence type="ECO:0000256" key="5">
    <source>
        <dbReference type="ARBA" id="ARBA00023163"/>
    </source>
</evidence>
<dbReference type="PROSITE" id="PS50045">
    <property type="entry name" value="SIGMA54_INTERACT_4"/>
    <property type="match status" value="1"/>
</dbReference>
<dbReference type="STRING" id="1519643.SAMN06295933_3115"/>
<dbReference type="Gene3D" id="3.40.50.300">
    <property type="entry name" value="P-loop containing nucleotide triphosphate hydrolases"/>
    <property type="match status" value="1"/>
</dbReference>
<keyword evidence="5" id="KW-0804">Transcription</keyword>
<evidence type="ECO:0000256" key="3">
    <source>
        <dbReference type="ARBA" id="ARBA00023015"/>
    </source>
</evidence>
<evidence type="ECO:0000313" key="8">
    <source>
        <dbReference type="EMBL" id="SMF35808.1"/>
    </source>
</evidence>
<dbReference type="InterPro" id="IPR002197">
    <property type="entry name" value="HTH_Fis"/>
</dbReference>
<evidence type="ECO:0000256" key="1">
    <source>
        <dbReference type="ARBA" id="ARBA00022741"/>
    </source>
</evidence>
<dbReference type="GO" id="GO:0005524">
    <property type="term" value="F:ATP binding"/>
    <property type="evidence" value="ECO:0007669"/>
    <property type="project" value="UniProtKB-KW"/>
</dbReference>
<gene>
    <name evidence="8" type="ORF">SAMN06295933_3115</name>
</gene>
<dbReference type="Gene3D" id="1.10.10.60">
    <property type="entry name" value="Homeodomain-like"/>
    <property type="match status" value="1"/>
</dbReference>
<organism evidence="8 9">
    <name type="scientific">Desulfovibrio gilichinskyi</name>
    <dbReference type="NCBI Taxonomy" id="1519643"/>
    <lineage>
        <taxon>Bacteria</taxon>
        <taxon>Pseudomonadati</taxon>
        <taxon>Thermodesulfobacteriota</taxon>
        <taxon>Desulfovibrionia</taxon>
        <taxon>Desulfovibrionales</taxon>
        <taxon>Desulfovibrionaceae</taxon>
        <taxon>Desulfovibrio</taxon>
    </lineage>
</organism>
<keyword evidence="4" id="KW-0238">DNA-binding</keyword>
<keyword evidence="3" id="KW-0805">Transcription regulation</keyword>
<dbReference type="Gene3D" id="1.10.8.60">
    <property type="match status" value="1"/>
</dbReference>
<name>A0A1X7EL62_9BACT</name>
<protein>
    <submittedName>
        <fullName evidence="8">PAS domain S-box-containing protein</fullName>
    </submittedName>
</protein>
<dbReference type="Gene3D" id="3.30.450.40">
    <property type="match status" value="1"/>
</dbReference>
<dbReference type="PROSITE" id="PS00676">
    <property type="entry name" value="SIGMA54_INTERACT_2"/>
    <property type="match status" value="1"/>
</dbReference>
<dbReference type="RefSeq" id="WP_085103861.1">
    <property type="nucleotide sequence ID" value="NZ_FWZU01000005.1"/>
</dbReference>
<dbReference type="InterPro" id="IPR000014">
    <property type="entry name" value="PAS"/>
</dbReference>
<feature type="domain" description="Sigma-54 factor interaction" evidence="6">
    <location>
        <begin position="348"/>
        <end position="578"/>
    </location>
</feature>
<dbReference type="Gene3D" id="3.30.450.20">
    <property type="entry name" value="PAS domain"/>
    <property type="match status" value="1"/>
</dbReference>
<dbReference type="InterPro" id="IPR027417">
    <property type="entry name" value="P-loop_NTPase"/>
</dbReference>
<dbReference type="InterPro" id="IPR025943">
    <property type="entry name" value="Sigma_54_int_dom_ATP-bd_2"/>
</dbReference>
<dbReference type="Proteomes" id="UP000192906">
    <property type="component" value="Unassembled WGS sequence"/>
</dbReference>
<dbReference type="InterPro" id="IPR058031">
    <property type="entry name" value="AAA_lid_NorR"/>
</dbReference>
<dbReference type="FunFam" id="3.40.50.300:FF:000006">
    <property type="entry name" value="DNA-binding transcriptional regulator NtrC"/>
    <property type="match status" value="1"/>
</dbReference>
<dbReference type="InterPro" id="IPR029016">
    <property type="entry name" value="GAF-like_dom_sf"/>
</dbReference>
<feature type="domain" description="PAS" evidence="7">
    <location>
        <begin position="222"/>
        <end position="258"/>
    </location>
</feature>
<evidence type="ECO:0000259" key="7">
    <source>
        <dbReference type="PROSITE" id="PS50112"/>
    </source>
</evidence>
<dbReference type="SUPFAM" id="SSF52540">
    <property type="entry name" value="P-loop containing nucleoside triphosphate hydrolases"/>
    <property type="match status" value="1"/>
</dbReference>
<keyword evidence="1" id="KW-0547">Nucleotide-binding</keyword>
<dbReference type="InterPro" id="IPR025944">
    <property type="entry name" value="Sigma_54_int_dom_CS"/>
</dbReference>
<proteinExistence type="predicted"/>
<dbReference type="GO" id="GO:0043565">
    <property type="term" value="F:sequence-specific DNA binding"/>
    <property type="evidence" value="ECO:0007669"/>
    <property type="project" value="InterPro"/>
</dbReference>
<dbReference type="PROSITE" id="PS50112">
    <property type="entry name" value="PAS"/>
    <property type="match status" value="1"/>
</dbReference>
<dbReference type="AlphaFoldDB" id="A0A1X7EL62"/>
<evidence type="ECO:0000259" key="6">
    <source>
        <dbReference type="PROSITE" id="PS50045"/>
    </source>
</evidence>
<evidence type="ECO:0000256" key="2">
    <source>
        <dbReference type="ARBA" id="ARBA00022840"/>
    </source>
</evidence>
<dbReference type="Pfam" id="PF25601">
    <property type="entry name" value="AAA_lid_14"/>
    <property type="match status" value="1"/>
</dbReference>
<dbReference type="OrthoDB" id="9763792at2"/>
<accession>A0A1X7EL62</accession>
<dbReference type="NCBIfam" id="TIGR00229">
    <property type="entry name" value="sensory_box"/>
    <property type="match status" value="1"/>
</dbReference>
<reference evidence="9" key="1">
    <citation type="submission" date="2017-04" db="EMBL/GenBank/DDBJ databases">
        <authorList>
            <person name="Varghese N."/>
            <person name="Submissions S."/>
        </authorList>
    </citation>
    <scope>NUCLEOTIDE SEQUENCE [LARGE SCALE GENOMIC DNA]</scope>
    <source>
        <strain evidence="9">K3S</strain>
    </source>
</reference>
<evidence type="ECO:0000256" key="4">
    <source>
        <dbReference type="ARBA" id="ARBA00023125"/>
    </source>
</evidence>
<dbReference type="Pfam" id="PF02954">
    <property type="entry name" value="HTH_8"/>
    <property type="match status" value="1"/>
</dbReference>
<dbReference type="SUPFAM" id="SSF55785">
    <property type="entry name" value="PYP-like sensor domain (PAS domain)"/>
    <property type="match status" value="1"/>
</dbReference>
<sequence>MNSNNGFKLSGVTLKKAWEQFVITGSLQPQTVRPEIAESWHRCYKANVDPYSKISNLILNKYQLKQLRIRHMHLVEIAKPFMDRLYEFIAGSRLVVFLSNELGVIIECIGDYDIADSASKVNLVAGTNWTEEAVGTNGIGTVLKLKVPIQISGEEHYCAKLHHWTCSAAPIFNDTGTVIGVLQVSGPSSEVHLHTLGMIVAAVEAIKDQIRIKNKNYELNVLNNSLNNIFHTMSDGAIIINKEGRIIQVNPPATQILGADIKGKYVREILGKSPKILEKLEKEKEHKEMEMMVETTKGRCHCLVTTKPLKDGDGNSNGAVLFLNQINNIKKLVNRFSGSQASFNFTDIIGSSSKLQDAIRIAKGAASSTSNILISGESGTGKELFAQAIHNQSPRQNGPFIALNCAALPRELISSELFGYNEGAFTGARRGGRPGKFEMADGGTLFLDEIGDMPIDQQAILLRVLQDKKITRIGGDHTIPVNVRFVCATNKNLQKEVHKENFRADLYYRLNVIHVRVPPLRDRMEDLIDLFNYLLKKICTRLDRHIDCVPDNLLQQLMKYEWPGNIRELENVVEKLVSTGHGTTSLCVEHLPARITQIQEETFSSASPICSAQIPCPKGMSGLLIEKEALIKSLDIHSGNISKVAKAMHLSRNTVYRKMSFYNISKQQFFK</sequence>
<dbReference type="PANTHER" id="PTHR32071">
    <property type="entry name" value="TRANSCRIPTIONAL REGULATORY PROTEIN"/>
    <property type="match status" value="1"/>
</dbReference>
<dbReference type="PROSITE" id="PS00688">
    <property type="entry name" value="SIGMA54_INTERACT_3"/>
    <property type="match status" value="1"/>
</dbReference>
<dbReference type="InterPro" id="IPR035965">
    <property type="entry name" value="PAS-like_dom_sf"/>
</dbReference>
<dbReference type="InterPro" id="IPR009057">
    <property type="entry name" value="Homeodomain-like_sf"/>
</dbReference>
<dbReference type="Pfam" id="PF13426">
    <property type="entry name" value="PAS_9"/>
    <property type="match status" value="1"/>
</dbReference>
<dbReference type="PROSITE" id="PS00675">
    <property type="entry name" value="SIGMA54_INTERACT_1"/>
    <property type="match status" value="1"/>
</dbReference>
<dbReference type="InterPro" id="IPR002078">
    <property type="entry name" value="Sigma_54_int"/>
</dbReference>
<dbReference type="GO" id="GO:0006355">
    <property type="term" value="P:regulation of DNA-templated transcription"/>
    <property type="evidence" value="ECO:0007669"/>
    <property type="project" value="InterPro"/>
</dbReference>
<keyword evidence="9" id="KW-1185">Reference proteome</keyword>
<keyword evidence="2" id="KW-0067">ATP-binding</keyword>
<dbReference type="Pfam" id="PF01590">
    <property type="entry name" value="GAF"/>
    <property type="match status" value="1"/>
</dbReference>
<dbReference type="EMBL" id="FWZU01000005">
    <property type="protein sequence ID" value="SMF35808.1"/>
    <property type="molecule type" value="Genomic_DNA"/>
</dbReference>
<dbReference type="InterPro" id="IPR025662">
    <property type="entry name" value="Sigma_54_int_dom_ATP-bd_1"/>
</dbReference>